<dbReference type="Proteomes" id="UP000265443">
    <property type="component" value="Unassembled WGS sequence"/>
</dbReference>
<comment type="caution">
    <text evidence="3">The sequence shown here is derived from an EMBL/GenBank/DDBJ whole genome shotgun (WGS) entry which is preliminary data.</text>
</comment>
<organism evidence="3 4">
    <name type="scientific">Meiothermus hypogaeus</name>
    <dbReference type="NCBI Taxonomy" id="884155"/>
    <lineage>
        <taxon>Bacteria</taxon>
        <taxon>Thermotogati</taxon>
        <taxon>Deinococcota</taxon>
        <taxon>Deinococci</taxon>
        <taxon>Thermales</taxon>
        <taxon>Thermaceae</taxon>
        <taxon>Meiothermus</taxon>
    </lineage>
</organism>
<feature type="transmembrane region" description="Helical" evidence="2">
    <location>
        <begin position="63"/>
        <end position="84"/>
    </location>
</feature>
<evidence type="ECO:0000313" key="3">
    <source>
        <dbReference type="EMBL" id="RIH76091.1"/>
    </source>
</evidence>
<evidence type="ECO:0000313" key="4">
    <source>
        <dbReference type="Proteomes" id="UP000265443"/>
    </source>
</evidence>
<feature type="compositionally biased region" description="Polar residues" evidence="1">
    <location>
        <begin position="281"/>
        <end position="308"/>
    </location>
</feature>
<evidence type="ECO:0000256" key="2">
    <source>
        <dbReference type="SAM" id="Phobius"/>
    </source>
</evidence>
<feature type="transmembrane region" description="Helical" evidence="2">
    <location>
        <begin position="155"/>
        <end position="173"/>
    </location>
</feature>
<feature type="region of interest" description="Disordered" evidence="1">
    <location>
        <begin position="254"/>
        <end position="308"/>
    </location>
</feature>
<gene>
    <name evidence="3" type="ORF">Mhypo_02638</name>
</gene>
<feature type="transmembrane region" description="Helical" evidence="2">
    <location>
        <begin position="34"/>
        <end position="57"/>
    </location>
</feature>
<protein>
    <submittedName>
        <fullName evidence="3">Uncharacterized protein</fullName>
    </submittedName>
</protein>
<feature type="region of interest" description="Disordered" evidence="1">
    <location>
        <begin position="320"/>
        <end position="349"/>
    </location>
</feature>
<sequence length="483" mass="52304">MQMTPSMTKERLGGLKQYLGASRMRLQIRRFVEGMGWGLLGTAIVGVVLGLLRWVGLWSNSQITIMVLWGFVGVWTVGLLLFLLHTVPSLSQMAQQVDQRLVLNERLSTALEVAPRAPRDAIHAQIYSALIEDAAQRSKVLKPGALVRFGFPKTLAYALGLGVLALGLQWLPLLRVTTLPQGDALSPEEKAATVAQLERVGELIQKDAERSNDPYLQATARSIERLKSDIKAGRLSTPVLQQEIGRLTERIQRNYNLPSPSARPSEATNVQGQSEAEIANPVQSSQPQPQGLAPTNSEQTPQKQAVQFDPTQSLNQLAKELEKQTQNSSEPQAPQTPPQTQKQQTDCGGEACGDQYALARAQQAKDAEASARSQINRPPGGAAGGFGDQAGKDPGGQSGARGTPLPSRPNAQQVKLPFQAPQSGRRIQIMAPPSPDGLRGVVGGEAPVQNWTQQEEVPIGLGYLQSQNRSIVRNYFTPAKENP</sequence>
<keyword evidence="2" id="KW-0472">Membrane</keyword>
<proteinExistence type="predicted"/>
<keyword evidence="4" id="KW-1185">Reference proteome</keyword>
<dbReference type="EMBL" id="QWKY01000059">
    <property type="protein sequence ID" value="RIH76091.1"/>
    <property type="molecule type" value="Genomic_DNA"/>
</dbReference>
<reference evidence="3 4" key="1">
    <citation type="submission" date="2018-08" db="EMBL/GenBank/DDBJ databases">
        <title>Meiothermus hypogaeus DSM 23238 genome sequencing project.</title>
        <authorList>
            <person name="Da Costa M.S."/>
            <person name="Albuquerque L."/>
            <person name="Raposo P."/>
            <person name="Froufe H.J.C."/>
            <person name="Barroso C.S."/>
            <person name="Egas C."/>
        </authorList>
    </citation>
    <scope>NUCLEOTIDE SEQUENCE [LARGE SCALE GENOMIC DNA]</scope>
    <source>
        <strain evidence="3 4">DSM 23238</strain>
    </source>
</reference>
<feature type="region of interest" description="Disordered" evidence="1">
    <location>
        <begin position="363"/>
        <end position="444"/>
    </location>
</feature>
<evidence type="ECO:0000256" key="1">
    <source>
        <dbReference type="SAM" id="MobiDB-lite"/>
    </source>
</evidence>
<feature type="compositionally biased region" description="Gly residues" evidence="1">
    <location>
        <begin position="381"/>
        <end position="399"/>
    </location>
</feature>
<name>A0ABX9MLM9_9DEIN</name>
<accession>A0ABX9MLM9</accession>
<keyword evidence="2" id="KW-1133">Transmembrane helix</keyword>
<keyword evidence="2" id="KW-0812">Transmembrane</keyword>